<sequence length="98" mass="11595">MLAERLWPRGVRKEDLPLDNWPKELTPSTALRQWFGHVEDRWTEFRERYLNELAEHQEEACRLLDNAEGRPVILLYAAHDKIHNGAVVLREFLLSQSC</sequence>
<dbReference type="PANTHER" id="PTHR36849">
    <property type="entry name" value="CYTOPLASMIC PROTEIN-RELATED"/>
    <property type="match status" value="1"/>
</dbReference>
<name>A0A5P9XPG5_ACITH</name>
<proteinExistence type="predicted"/>
<evidence type="ECO:0008006" key="3">
    <source>
        <dbReference type="Google" id="ProtNLM"/>
    </source>
</evidence>
<dbReference type="AlphaFoldDB" id="A0A5P9XPG5"/>
<accession>A0A5P9XPG5</accession>
<dbReference type="Proteomes" id="UP000363590">
    <property type="component" value="Chromosome"/>
</dbReference>
<dbReference type="PANTHER" id="PTHR36849:SF1">
    <property type="entry name" value="CYTOPLASMIC PROTEIN"/>
    <property type="match status" value="1"/>
</dbReference>
<gene>
    <name evidence="1" type="ORF">GCD22_01567</name>
</gene>
<dbReference type="InterPro" id="IPR052552">
    <property type="entry name" value="YeaO-like"/>
</dbReference>
<evidence type="ECO:0000313" key="2">
    <source>
        <dbReference type="Proteomes" id="UP000363590"/>
    </source>
</evidence>
<organism evidence="1 2">
    <name type="scientific">Acidithiobacillus thiooxidans ATCC 19377</name>
    <dbReference type="NCBI Taxonomy" id="637390"/>
    <lineage>
        <taxon>Bacteria</taxon>
        <taxon>Pseudomonadati</taxon>
        <taxon>Pseudomonadota</taxon>
        <taxon>Acidithiobacillia</taxon>
        <taxon>Acidithiobacillales</taxon>
        <taxon>Acidithiobacillaceae</taxon>
        <taxon>Acidithiobacillus</taxon>
    </lineage>
</organism>
<reference evidence="1 2" key="1">
    <citation type="submission" date="2019-10" db="EMBL/GenBank/DDBJ databases">
        <authorList>
            <person name="Wang R."/>
        </authorList>
    </citation>
    <scope>NUCLEOTIDE SEQUENCE [LARGE SCALE GENOMIC DNA]</scope>
    <source>
        <strain evidence="1 2">ATCC 19377</strain>
    </source>
</reference>
<dbReference type="EMBL" id="CP045571">
    <property type="protein sequence ID" value="QFX95885.1"/>
    <property type="molecule type" value="Genomic_DNA"/>
</dbReference>
<dbReference type="Pfam" id="PF22752">
    <property type="entry name" value="DUF488-N3i"/>
    <property type="match status" value="1"/>
</dbReference>
<protein>
    <recommendedName>
        <fullName evidence="3">DUF488 domain-containing protein</fullName>
    </recommendedName>
</protein>
<evidence type="ECO:0000313" key="1">
    <source>
        <dbReference type="EMBL" id="QFX95885.1"/>
    </source>
</evidence>
<dbReference type="KEGG" id="atx:GCD22_01567"/>